<evidence type="ECO:0000256" key="2">
    <source>
        <dbReference type="SAM" id="Coils"/>
    </source>
</evidence>
<accession>A0A382NPY5</accession>
<evidence type="ECO:0000256" key="1">
    <source>
        <dbReference type="ARBA" id="ARBA00022801"/>
    </source>
</evidence>
<sequence>PFPFLTGAGIAFKLVQALHQVQETEVSEGALELAALGTVADMAPLVGENRGLATLGLASLRRTKRPGLLALLEAARTATTALDHESIPFVIAPRLNAAGRMDTADLSFDLLTAPDMKTARQLAAQVEELNQQRREFTNRLVEEGVEQATHQVAGESLIFLASEEFEPGVSGLVAGRLVERFYRPTIVVSIDGDIARASGRSIPEFNLGEALAKCEELFHRFGGHPAAAGFVADTLNLEAIKDRLQALTREHLHDIVLEPRLHIDAEVLFNQALGETYKFLRSLAPFGQGHAPPAFLARDVEVTEMRQMGTEDQHMRLTLRQSGAKWDAVAFNQSWPEELSIPEGSTNPTIDLVYVPEINNFNGRS</sequence>
<evidence type="ECO:0000313" key="5">
    <source>
        <dbReference type="EMBL" id="SVC62395.1"/>
    </source>
</evidence>
<dbReference type="Gene3D" id="3.10.310.30">
    <property type="match status" value="1"/>
</dbReference>
<dbReference type="InterPro" id="IPR051673">
    <property type="entry name" value="SSDNA_exonuclease_RecJ"/>
</dbReference>
<evidence type="ECO:0000259" key="4">
    <source>
        <dbReference type="Pfam" id="PF17768"/>
    </source>
</evidence>
<evidence type="ECO:0000259" key="3">
    <source>
        <dbReference type="Pfam" id="PF02272"/>
    </source>
</evidence>
<reference evidence="5" key="1">
    <citation type="submission" date="2018-05" db="EMBL/GenBank/DDBJ databases">
        <authorList>
            <person name="Lanie J.A."/>
            <person name="Ng W.-L."/>
            <person name="Kazmierczak K.M."/>
            <person name="Andrzejewski T.M."/>
            <person name="Davidsen T.M."/>
            <person name="Wayne K.J."/>
            <person name="Tettelin H."/>
            <person name="Glass J.I."/>
            <person name="Rusch D."/>
            <person name="Podicherti R."/>
            <person name="Tsui H.-C.T."/>
            <person name="Winkler M.E."/>
        </authorList>
    </citation>
    <scope>NUCLEOTIDE SEQUENCE</scope>
</reference>
<feature type="non-terminal residue" evidence="5">
    <location>
        <position position="1"/>
    </location>
</feature>
<keyword evidence="2" id="KW-0175">Coiled coil</keyword>
<dbReference type="InterPro" id="IPR003156">
    <property type="entry name" value="DHHA1_dom"/>
</dbReference>
<proteinExistence type="predicted"/>
<dbReference type="GO" id="GO:0003676">
    <property type="term" value="F:nucleic acid binding"/>
    <property type="evidence" value="ECO:0007669"/>
    <property type="project" value="InterPro"/>
</dbReference>
<evidence type="ECO:0008006" key="6">
    <source>
        <dbReference type="Google" id="ProtNLM"/>
    </source>
</evidence>
<dbReference type="InterPro" id="IPR038763">
    <property type="entry name" value="DHH_sf"/>
</dbReference>
<keyword evidence="1" id="KW-0378">Hydrolase</keyword>
<feature type="domain" description="RecJ OB" evidence="4">
    <location>
        <begin position="263"/>
        <end position="364"/>
    </location>
</feature>
<feature type="domain" description="DHHA1" evidence="3">
    <location>
        <begin position="157"/>
        <end position="247"/>
    </location>
</feature>
<feature type="non-terminal residue" evidence="5">
    <location>
        <position position="365"/>
    </location>
</feature>
<dbReference type="InterPro" id="IPR041122">
    <property type="entry name" value="RecJ_OB"/>
</dbReference>
<protein>
    <recommendedName>
        <fullName evidence="6">Single-stranded-DNA-specific exonuclease RecJ</fullName>
    </recommendedName>
</protein>
<organism evidence="5">
    <name type="scientific">marine metagenome</name>
    <dbReference type="NCBI Taxonomy" id="408172"/>
    <lineage>
        <taxon>unclassified sequences</taxon>
        <taxon>metagenomes</taxon>
        <taxon>ecological metagenomes</taxon>
    </lineage>
</organism>
<dbReference type="GO" id="GO:0016787">
    <property type="term" value="F:hydrolase activity"/>
    <property type="evidence" value="ECO:0007669"/>
    <property type="project" value="UniProtKB-KW"/>
</dbReference>
<gene>
    <name evidence="5" type="ORF">METZ01_LOCUS315249</name>
</gene>
<dbReference type="SUPFAM" id="SSF64182">
    <property type="entry name" value="DHH phosphoesterases"/>
    <property type="match status" value="1"/>
</dbReference>
<dbReference type="Pfam" id="PF17768">
    <property type="entry name" value="RecJ_OB"/>
    <property type="match status" value="1"/>
</dbReference>
<dbReference type="PANTHER" id="PTHR30255">
    <property type="entry name" value="SINGLE-STRANDED-DNA-SPECIFIC EXONUCLEASE RECJ"/>
    <property type="match status" value="1"/>
</dbReference>
<dbReference type="Pfam" id="PF02272">
    <property type="entry name" value="DHHA1"/>
    <property type="match status" value="1"/>
</dbReference>
<name>A0A382NPY5_9ZZZZ</name>
<feature type="coiled-coil region" evidence="2">
    <location>
        <begin position="119"/>
        <end position="146"/>
    </location>
</feature>
<dbReference type="PANTHER" id="PTHR30255:SF2">
    <property type="entry name" value="SINGLE-STRANDED-DNA-SPECIFIC EXONUCLEASE RECJ"/>
    <property type="match status" value="1"/>
</dbReference>
<dbReference type="EMBL" id="UINC01101523">
    <property type="protein sequence ID" value="SVC62395.1"/>
    <property type="molecule type" value="Genomic_DNA"/>
</dbReference>
<dbReference type="AlphaFoldDB" id="A0A382NPY5"/>
<dbReference type="Gene3D" id="3.90.1640.30">
    <property type="match status" value="1"/>
</dbReference>